<evidence type="ECO:0000313" key="6">
    <source>
        <dbReference type="EMBL" id="MDA0647109.1"/>
    </source>
</evidence>
<evidence type="ECO:0000256" key="3">
    <source>
        <dbReference type="ARBA" id="ARBA00022807"/>
    </source>
</evidence>
<dbReference type="InterPro" id="IPR010310">
    <property type="entry name" value="T7SS_ESAT-6-like"/>
</dbReference>
<dbReference type="Pfam" id="PF06013">
    <property type="entry name" value="WXG100"/>
    <property type="match status" value="1"/>
</dbReference>
<dbReference type="InterPro" id="IPR000064">
    <property type="entry name" value="NLP_P60_dom"/>
</dbReference>
<feature type="compositionally biased region" description="Low complexity" evidence="4">
    <location>
        <begin position="217"/>
        <end position="235"/>
    </location>
</feature>
<dbReference type="PROSITE" id="PS51935">
    <property type="entry name" value="NLPC_P60"/>
    <property type="match status" value="1"/>
</dbReference>
<reference evidence="6 7" key="1">
    <citation type="submission" date="2022-11" db="EMBL/GenBank/DDBJ databases">
        <title>Nonomuraea corallina sp. nov., a new species of the genus Nonomuraea isolated from sea side sediment in Thai sea.</title>
        <authorList>
            <person name="Ngamcharungchit C."/>
            <person name="Matsumoto A."/>
            <person name="Suriyachadkun C."/>
            <person name="Panbangred W."/>
            <person name="Inahashi Y."/>
            <person name="Intra B."/>
        </authorList>
    </citation>
    <scope>NUCLEOTIDE SEQUENCE [LARGE SCALE GENOMIC DNA]</scope>
    <source>
        <strain evidence="6 7">DSM 43553</strain>
    </source>
</reference>
<keyword evidence="1" id="KW-0645">Protease</keyword>
<dbReference type="InterPro" id="IPR051794">
    <property type="entry name" value="PG_Endopeptidase_C40"/>
</dbReference>
<keyword evidence="3" id="KW-0788">Thiol protease</keyword>
<dbReference type="PANTHER" id="PTHR47359:SF3">
    <property type="entry name" value="NLP_P60 DOMAIN-CONTAINING PROTEIN-RELATED"/>
    <property type="match status" value="1"/>
</dbReference>
<protein>
    <submittedName>
        <fullName evidence="6">WXG100 family type VII secretion target</fullName>
    </submittedName>
</protein>
<sequence>MDLATQISQLPGSRSGELAEILRSVSGNPEDIRAIATRWRSAAGTVSEQTGRVTTAVNDVDTAWEGASADAFDGYMGKYDKAGTALHDVLEDSAASLDTAAGALETAESEITSICNRLVEYADSHSDDRDAVATEVGNAIDAATPHKTEANTAVTTAMTKIQGYLDDHESTFAAIKAPGDQTFVPAPGHTVVWEPSTLPDDFMRTTYQSGGDGTPPGGTTPYSATGPGTGTTSYAGGSGAPPQPLSFAPGTATGDRIVEAARMHLGKPYVWGANGPSAFDCSGLVYYTLNQAGVKIGDTTAAGYQASGKPVSTPQPGDMVFFGHPAGHVGVYIGNGQMIHAPRPGSEVMVASVAADGRPVSYRRFT</sequence>
<dbReference type="Pfam" id="PF00877">
    <property type="entry name" value="NLPC_P60"/>
    <property type="match status" value="1"/>
</dbReference>
<keyword evidence="7" id="KW-1185">Reference proteome</keyword>
<evidence type="ECO:0000256" key="2">
    <source>
        <dbReference type="ARBA" id="ARBA00022801"/>
    </source>
</evidence>
<evidence type="ECO:0000313" key="7">
    <source>
        <dbReference type="Proteomes" id="UP001212498"/>
    </source>
</evidence>
<dbReference type="Proteomes" id="UP001212498">
    <property type="component" value="Unassembled WGS sequence"/>
</dbReference>
<dbReference type="RefSeq" id="WP_219545900.1">
    <property type="nucleotide sequence ID" value="NZ_BAABFD010000002.1"/>
</dbReference>
<dbReference type="PANTHER" id="PTHR47359">
    <property type="entry name" value="PEPTIDOGLYCAN DL-ENDOPEPTIDASE CWLO"/>
    <property type="match status" value="1"/>
</dbReference>
<proteinExistence type="predicted"/>
<name>A0ABT4TC82_9ACTN</name>
<keyword evidence="2" id="KW-0378">Hydrolase</keyword>
<comment type="caution">
    <text evidence="6">The sequence shown here is derived from an EMBL/GenBank/DDBJ whole genome shotgun (WGS) entry which is preliminary data.</text>
</comment>
<evidence type="ECO:0000256" key="4">
    <source>
        <dbReference type="SAM" id="MobiDB-lite"/>
    </source>
</evidence>
<gene>
    <name evidence="6" type="ORF">OUY24_41345</name>
</gene>
<feature type="domain" description="NlpC/P60" evidence="5">
    <location>
        <begin position="251"/>
        <end position="366"/>
    </location>
</feature>
<feature type="region of interest" description="Disordered" evidence="4">
    <location>
        <begin position="206"/>
        <end position="248"/>
    </location>
</feature>
<dbReference type="NCBIfam" id="TIGR03930">
    <property type="entry name" value="WXG100_ESAT6"/>
    <property type="match status" value="1"/>
</dbReference>
<dbReference type="EMBL" id="JAPNUD010000255">
    <property type="protein sequence ID" value="MDA0647109.1"/>
    <property type="molecule type" value="Genomic_DNA"/>
</dbReference>
<evidence type="ECO:0000259" key="5">
    <source>
        <dbReference type="PROSITE" id="PS51935"/>
    </source>
</evidence>
<evidence type="ECO:0000256" key="1">
    <source>
        <dbReference type="ARBA" id="ARBA00022670"/>
    </source>
</evidence>
<accession>A0ABT4TC82</accession>
<organism evidence="6 7">
    <name type="scientific">Nonomuraea ferruginea</name>
    <dbReference type="NCBI Taxonomy" id="46174"/>
    <lineage>
        <taxon>Bacteria</taxon>
        <taxon>Bacillati</taxon>
        <taxon>Actinomycetota</taxon>
        <taxon>Actinomycetes</taxon>
        <taxon>Streptosporangiales</taxon>
        <taxon>Streptosporangiaceae</taxon>
        <taxon>Nonomuraea</taxon>
    </lineage>
</organism>